<organism evidence="8">
    <name type="scientific">uncultured Sphingomonadaceae bacterium</name>
    <dbReference type="NCBI Taxonomy" id="169976"/>
    <lineage>
        <taxon>Bacteria</taxon>
        <taxon>Pseudomonadati</taxon>
        <taxon>Pseudomonadota</taxon>
        <taxon>Alphaproteobacteria</taxon>
        <taxon>Sphingomonadales</taxon>
        <taxon>Sphingomonadaceae</taxon>
        <taxon>environmental samples</taxon>
    </lineage>
</organism>
<keyword evidence="3 6" id="KW-0560">Oxidoreductase</keyword>
<dbReference type="InterPro" id="IPR023048">
    <property type="entry name" value="NADH:quinone_OxRdtase_FMN_depd"/>
</dbReference>
<dbReference type="EC" id="1.7.1.17" evidence="6"/>
<keyword evidence="1 6" id="KW-0285">Flavoprotein</keyword>
<dbReference type="GO" id="GO:0009055">
    <property type="term" value="F:electron transfer activity"/>
    <property type="evidence" value="ECO:0007669"/>
    <property type="project" value="UniProtKB-UniRule"/>
</dbReference>
<gene>
    <name evidence="6" type="primary">azoR</name>
    <name evidence="8" type="ORF">AVDCRST_MAG91-2887</name>
</gene>
<dbReference type="GO" id="GO:0016655">
    <property type="term" value="F:oxidoreductase activity, acting on NAD(P)H, quinone or similar compound as acceptor"/>
    <property type="evidence" value="ECO:0007669"/>
    <property type="project" value="InterPro"/>
</dbReference>
<proteinExistence type="inferred from homology"/>
<dbReference type="InterPro" id="IPR029039">
    <property type="entry name" value="Flavoprotein-like_sf"/>
</dbReference>
<comment type="catalytic activity">
    <reaction evidence="6">
        <text>2 a quinone + NADH + H(+) = 2 a 1,4-benzosemiquinone + NAD(+)</text>
        <dbReference type="Rhea" id="RHEA:65952"/>
        <dbReference type="ChEBI" id="CHEBI:15378"/>
        <dbReference type="ChEBI" id="CHEBI:57540"/>
        <dbReference type="ChEBI" id="CHEBI:57945"/>
        <dbReference type="ChEBI" id="CHEBI:132124"/>
        <dbReference type="ChEBI" id="CHEBI:134225"/>
    </reaction>
</comment>
<reference evidence="8" key="1">
    <citation type="submission" date="2020-02" db="EMBL/GenBank/DDBJ databases">
        <authorList>
            <person name="Meier V. D."/>
        </authorList>
    </citation>
    <scope>NUCLEOTIDE SEQUENCE</scope>
    <source>
        <strain evidence="8">AVDCRST_MAG91</strain>
    </source>
</reference>
<evidence type="ECO:0000259" key="7">
    <source>
        <dbReference type="Pfam" id="PF02525"/>
    </source>
</evidence>
<dbReference type="InterPro" id="IPR003680">
    <property type="entry name" value="Flavodoxin_fold"/>
</dbReference>
<comment type="subunit">
    <text evidence="6">Homodimer.</text>
</comment>
<feature type="binding site" evidence="6">
    <location>
        <begin position="95"/>
        <end position="98"/>
    </location>
    <ligand>
        <name>FMN</name>
        <dbReference type="ChEBI" id="CHEBI:58210"/>
    </ligand>
</feature>
<dbReference type="EC" id="1.6.5.-" evidence="6"/>
<dbReference type="EMBL" id="CADCVX010000510">
    <property type="protein sequence ID" value="CAA9530235.1"/>
    <property type="molecule type" value="Genomic_DNA"/>
</dbReference>
<dbReference type="HAMAP" id="MF_01216">
    <property type="entry name" value="Azoreductase_type1"/>
    <property type="match status" value="1"/>
</dbReference>
<comment type="cofactor">
    <cofactor evidence="6">
        <name>FMN</name>
        <dbReference type="ChEBI" id="CHEBI:58210"/>
    </cofactor>
    <text evidence="6">Binds 1 FMN per subunit.</text>
</comment>
<evidence type="ECO:0000256" key="1">
    <source>
        <dbReference type="ARBA" id="ARBA00022630"/>
    </source>
</evidence>
<dbReference type="Gene3D" id="3.40.50.360">
    <property type="match status" value="1"/>
</dbReference>
<keyword evidence="4 6" id="KW-0520">NAD</keyword>
<comment type="similarity">
    <text evidence="6">Belongs to the azoreductase type 1 family.</text>
</comment>
<comment type="caution">
    <text evidence="6">Lacks conserved residue(s) required for the propagation of feature annotation.</text>
</comment>
<comment type="function">
    <text evidence="6">Quinone reductase that provides resistance to thiol-specific stress caused by electrophilic quinones.</text>
</comment>
<dbReference type="GO" id="GO:0010181">
    <property type="term" value="F:FMN binding"/>
    <property type="evidence" value="ECO:0007669"/>
    <property type="project" value="UniProtKB-UniRule"/>
</dbReference>
<dbReference type="Pfam" id="PF02525">
    <property type="entry name" value="Flavodoxin_2"/>
    <property type="match status" value="1"/>
</dbReference>
<name>A0A6J4TR82_9SPHN</name>
<dbReference type="PANTHER" id="PTHR43741">
    <property type="entry name" value="FMN-DEPENDENT NADH-AZOREDUCTASE 1"/>
    <property type="match status" value="1"/>
</dbReference>
<accession>A0A6J4TR82</accession>
<evidence type="ECO:0000256" key="6">
    <source>
        <dbReference type="HAMAP-Rule" id="MF_01216"/>
    </source>
</evidence>
<evidence type="ECO:0000256" key="4">
    <source>
        <dbReference type="ARBA" id="ARBA00023027"/>
    </source>
</evidence>
<feature type="binding site" evidence="6">
    <location>
        <begin position="16"/>
        <end position="18"/>
    </location>
    <ligand>
        <name>FMN</name>
        <dbReference type="ChEBI" id="CHEBI:58210"/>
    </ligand>
</feature>
<dbReference type="PANTHER" id="PTHR43741:SF2">
    <property type="entry name" value="FMN-DEPENDENT NADH:QUINONE OXIDOREDUCTASE"/>
    <property type="match status" value="1"/>
</dbReference>
<comment type="function">
    <text evidence="6">Also exhibits azoreductase activity. Catalyzes the reductive cleavage of the azo bond in aromatic azo compounds to the corresponding amines.</text>
</comment>
<evidence type="ECO:0000313" key="8">
    <source>
        <dbReference type="EMBL" id="CAA9530235.1"/>
    </source>
</evidence>
<evidence type="ECO:0000256" key="3">
    <source>
        <dbReference type="ARBA" id="ARBA00023002"/>
    </source>
</evidence>
<protein>
    <recommendedName>
        <fullName evidence="6">FMN dependent NADH:quinone oxidoreductase</fullName>
        <ecNumber evidence="6">1.6.5.-</ecNumber>
    </recommendedName>
    <alternativeName>
        <fullName evidence="6">Azo-dye reductase</fullName>
    </alternativeName>
    <alternativeName>
        <fullName evidence="6">FMN-dependent NADH-azo compound oxidoreductase</fullName>
    </alternativeName>
    <alternativeName>
        <fullName evidence="6">FMN-dependent NADH-azoreductase</fullName>
        <ecNumber evidence="6">1.7.1.17</ecNumber>
    </alternativeName>
</protein>
<dbReference type="AlphaFoldDB" id="A0A6J4TR82"/>
<feature type="domain" description="Flavodoxin-like fold" evidence="7">
    <location>
        <begin position="3"/>
        <end position="195"/>
    </location>
</feature>
<sequence>MPRLLVVEASPRGSYSVSRQLAEQFARDWQSAHSGEIVVRDLSTTDVPYISLPWIGGAFTPAEQHSPEMAQAIRISDDLIAELMAADEIVIGTPMYNFSIPALLKSWIDHVVRAGATFTMDYQGLVTGKKATVIIASGGDFSPGTPFESANVASAYMRQVLGFIGITDVNVILAGRTLAIDQGQTTMDEFKTRYEPVIAAAAA</sequence>
<feature type="binding site" evidence="6">
    <location>
        <position position="10"/>
    </location>
    <ligand>
        <name>FMN</name>
        <dbReference type="ChEBI" id="CHEBI:58210"/>
    </ligand>
</feature>
<evidence type="ECO:0000256" key="2">
    <source>
        <dbReference type="ARBA" id="ARBA00022643"/>
    </source>
</evidence>
<comment type="catalytic activity">
    <reaction evidence="5">
        <text>N,N-dimethyl-1,4-phenylenediamine + anthranilate + 2 NAD(+) = 2-(4-dimethylaminophenyl)diazenylbenzoate + 2 NADH + 2 H(+)</text>
        <dbReference type="Rhea" id="RHEA:55872"/>
        <dbReference type="ChEBI" id="CHEBI:15378"/>
        <dbReference type="ChEBI" id="CHEBI:15783"/>
        <dbReference type="ChEBI" id="CHEBI:16567"/>
        <dbReference type="ChEBI" id="CHEBI:57540"/>
        <dbReference type="ChEBI" id="CHEBI:57945"/>
        <dbReference type="ChEBI" id="CHEBI:71579"/>
        <dbReference type="EC" id="1.7.1.17"/>
    </reaction>
    <physiologicalReaction direction="right-to-left" evidence="5">
        <dbReference type="Rhea" id="RHEA:55874"/>
    </physiologicalReaction>
</comment>
<keyword evidence="2 6" id="KW-0288">FMN</keyword>
<dbReference type="InterPro" id="IPR050104">
    <property type="entry name" value="FMN-dep_NADH:Q_OxRdtase_AzoR1"/>
</dbReference>
<dbReference type="GO" id="GO:0016652">
    <property type="term" value="F:oxidoreductase activity, acting on NAD(P)H as acceptor"/>
    <property type="evidence" value="ECO:0007669"/>
    <property type="project" value="UniProtKB-UniRule"/>
</dbReference>
<dbReference type="SUPFAM" id="SSF52218">
    <property type="entry name" value="Flavoproteins"/>
    <property type="match status" value="1"/>
</dbReference>
<evidence type="ECO:0000256" key="5">
    <source>
        <dbReference type="ARBA" id="ARBA00048542"/>
    </source>
</evidence>